<evidence type="ECO:0000313" key="1">
    <source>
        <dbReference type="EMBL" id="RYR06806.1"/>
    </source>
</evidence>
<dbReference type="AlphaFoldDB" id="A0A444YY29"/>
<dbReference type="Proteomes" id="UP000289738">
    <property type="component" value="Chromosome B05"/>
</dbReference>
<protein>
    <recommendedName>
        <fullName evidence="3">RNase H type-1 domain-containing protein</fullName>
    </recommendedName>
</protein>
<evidence type="ECO:0008006" key="3">
    <source>
        <dbReference type="Google" id="ProtNLM"/>
    </source>
</evidence>
<sequence>MTSDDRCGICHNFPKSLLHVLRDCEVARRTWMSIDNSLVTDNFFNTPLLIWLLDNLSLNTPSKGCAWPLLFATMMNLLWYQRNKLANLAIHLANDVQHAYTTVGNVKKKVGTFIDKQVDSLAAMKLCSQEGIECHSLKAIILAIKDMCGKLYNWNLNNQYREANSCADELANFGHSLMVGCHVFITLPSCILLCFHSDAIGTCHLRIVAS</sequence>
<accession>A0A444YY29</accession>
<organism evidence="1 2">
    <name type="scientific">Arachis hypogaea</name>
    <name type="common">Peanut</name>
    <dbReference type="NCBI Taxonomy" id="3818"/>
    <lineage>
        <taxon>Eukaryota</taxon>
        <taxon>Viridiplantae</taxon>
        <taxon>Streptophyta</taxon>
        <taxon>Embryophyta</taxon>
        <taxon>Tracheophyta</taxon>
        <taxon>Spermatophyta</taxon>
        <taxon>Magnoliopsida</taxon>
        <taxon>eudicotyledons</taxon>
        <taxon>Gunneridae</taxon>
        <taxon>Pentapetalae</taxon>
        <taxon>rosids</taxon>
        <taxon>fabids</taxon>
        <taxon>Fabales</taxon>
        <taxon>Fabaceae</taxon>
        <taxon>Papilionoideae</taxon>
        <taxon>50 kb inversion clade</taxon>
        <taxon>dalbergioids sensu lato</taxon>
        <taxon>Dalbergieae</taxon>
        <taxon>Pterocarpus clade</taxon>
        <taxon>Arachis</taxon>
    </lineage>
</organism>
<dbReference type="EMBL" id="SDMP01000015">
    <property type="protein sequence ID" value="RYR06806.1"/>
    <property type="molecule type" value="Genomic_DNA"/>
</dbReference>
<comment type="caution">
    <text evidence="1">The sequence shown here is derived from an EMBL/GenBank/DDBJ whole genome shotgun (WGS) entry which is preliminary data.</text>
</comment>
<evidence type="ECO:0000313" key="2">
    <source>
        <dbReference type="Proteomes" id="UP000289738"/>
    </source>
</evidence>
<keyword evidence="2" id="KW-1185">Reference proteome</keyword>
<gene>
    <name evidence="1" type="ORF">Ahy_B05g074124</name>
</gene>
<reference evidence="1 2" key="1">
    <citation type="submission" date="2019-01" db="EMBL/GenBank/DDBJ databases">
        <title>Sequencing of cultivated peanut Arachis hypogaea provides insights into genome evolution and oil improvement.</title>
        <authorList>
            <person name="Chen X."/>
        </authorList>
    </citation>
    <scope>NUCLEOTIDE SEQUENCE [LARGE SCALE GENOMIC DNA]</scope>
    <source>
        <strain evidence="2">cv. Fuhuasheng</strain>
        <tissue evidence="1">Leaves</tissue>
    </source>
</reference>
<name>A0A444YY29_ARAHY</name>
<proteinExistence type="predicted"/>